<evidence type="ECO:0000256" key="4">
    <source>
        <dbReference type="ARBA" id="ARBA00022777"/>
    </source>
</evidence>
<keyword evidence="2 8" id="KW-0808">Transferase</keyword>
<evidence type="ECO:0000259" key="9">
    <source>
        <dbReference type="Pfam" id="PF00370"/>
    </source>
</evidence>
<evidence type="ECO:0000256" key="8">
    <source>
        <dbReference type="RuleBase" id="RU003733"/>
    </source>
</evidence>
<dbReference type="PIRSF" id="PIRSF000538">
    <property type="entry name" value="GlpK"/>
    <property type="match status" value="1"/>
</dbReference>
<comment type="caution">
    <text evidence="11">The sequence shown here is derived from an EMBL/GenBank/DDBJ whole genome shotgun (WGS) entry which is preliminary data.</text>
</comment>
<dbReference type="InterPro" id="IPR000577">
    <property type="entry name" value="Carb_kinase_FGGY"/>
</dbReference>
<evidence type="ECO:0000313" key="11">
    <source>
        <dbReference type="EMBL" id="MDG3003103.1"/>
    </source>
</evidence>
<dbReference type="PANTHER" id="PTHR10196:SF69">
    <property type="entry name" value="GLYCEROL KINASE"/>
    <property type="match status" value="1"/>
</dbReference>
<evidence type="ECO:0000256" key="3">
    <source>
        <dbReference type="ARBA" id="ARBA00022741"/>
    </source>
</evidence>
<feature type="domain" description="Carbohydrate kinase FGGY C-terminal" evidence="10">
    <location>
        <begin position="258"/>
        <end position="447"/>
    </location>
</feature>
<organism evidence="11 12">
    <name type="scientific">Paludisphaera mucosa</name>
    <dbReference type="NCBI Taxonomy" id="3030827"/>
    <lineage>
        <taxon>Bacteria</taxon>
        <taxon>Pseudomonadati</taxon>
        <taxon>Planctomycetota</taxon>
        <taxon>Planctomycetia</taxon>
        <taxon>Isosphaerales</taxon>
        <taxon>Isosphaeraceae</taxon>
        <taxon>Paludisphaera</taxon>
    </lineage>
</organism>
<dbReference type="InterPro" id="IPR018483">
    <property type="entry name" value="Carb_kinase_FGGY_CS"/>
</dbReference>
<dbReference type="Pfam" id="PF02782">
    <property type="entry name" value="FGGY_C"/>
    <property type="match status" value="1"/>
</dbReference>
<evidence type="ECO:0000256" key="1">
    <source>
        <dbReference type="ARBA" id="ARBA00009156"/>
    </source>
</evidence>
<reference evidence="11 12" key="1">
    <citation type="submission" date="2023-03" db="EMBL/GenBank/DDBJ databases">
        <title>Paludisphaera mucosa sp. nov. a novel planctomycete from northern fen.</title>
        <authorList>
            <person name="Ivanova A."/>
        </authorList>
    </citation>
    <scope>NUCLEOTIDE SEQUENCE [LARGE SCALE GENOMIC DNA]</scope>
    <source>
        <strain evidence="11 12">Pla2</strain>
    </source>
</reference>
<dbReference type="Pfam" id="PF00370">
    <property type="entry name" value="FGGY_N"/>
    <property type="match status" value="1"/>
</dbReference>
<dbReference type="Gene3D" id="3.30.420.40">
    <property type="match status" value="2"/>
</dbReference>
<protein>
    <recommendedName>
        <fullName evidence="7">ATP:glycerol 3-phosphotransferase</fullName>
    </recommendedName>
</protein>
<dbReference type="InterPro" id="IPR018485">
    <property type="entry name" value="FGGY_C"/>
</dbReference>
<dbReference type="PANTHER" id="PTHR10196">
    <property type="entry name" value="SUGAR KINASE"/>
    <property type="match status" value="1"/>
</dbReference>
<evidence type="ECO:0000259" key="10">
    <source>
        <dbReference type="Pfam" id="PF02782"/>
    </source>
</evidence>
<feature type="domain" description="Carbohydrate kinase FGGY N-terminal" evidence="9">
    <location>
        <begin position="7"/>
        <end position="249"/>
    </location>
</feature>
<dbReference type="PROSITE" id="PS00933">
    <property type="entry name" value="FGGY_KINASES_1"/>
    <property type="match status" value="1"/>
</dbReference>
<sequence length="501" mass="53743">MARDHLLVIDQGTTSTRVIVYDLRLKPVGQGQHEIPLTYPRSGWVEHDPRTIVASVGAEVTTALINARVRAEQIAAIGITNQRETTIVWDRATGEPIAPALVWQDRRTADVCNRLRRKEGVVSRLTGLVIDPYFSATKIAWLLDHVDGARRKAEAGQLAAGTVDTLLIRHLTGGDHLTDVTNASRTLLMELATDQWSDELCELFDVPKSLLAEIRPSAGDFGATRGLDYLPDGIPITGVAGDQQASLMGQGCVSEGQAKCTYGTGAFLLAHTGARIIPSTHGLLTTRAATTRDEPPQYALEGSVFIAGAAVQWFRDGLKVIHDASEIGDLAMRGDPEGEVVFVPAFTGLGSPHWQPAARGTLYGLTRATTLADIARAAMEGVAFQVGDLIEAIEEDLSEPLAALNVDGGMSRSDAFLGFQADVLGRPVVRSPETESTALGAALLAGLGAGVWSDRATALALLASGGRTFETARGYLWRAKALERWRRAVETTRGHYRLEAD</sequence>
<keyword evidence="3" id="KW-0547">Nucleotide-binding</keyword>
<comment type="similarity">
    <text evidence="1 8">Belongs to the FGGY kinase family.</text>
</comment>
<keyword evidence="12" id="KW-1185">Reference proteome</keyword>
<keyword evidence="5" id="KW-0319">Glycerol metabolism</keyword>
<keyword evidence="6" id="KW-0067">ATP-binding</keyword>
<dbReference type="NCBIfam" id="TIGR01311">
    <property type="entry name" value="glycerol_kin"/>
    <property type="match status" value="1"/>
</dbReference>
<dbReference type="InterPro" id="IPR005999">
    <property type="entry name" value="Glycerol_kin"/>
</dbReference>
<dbReference type="InterPro" id="IPR018484">
    <property type="entry name" value="FGGY_N"/>
</dbReference>
<evidence type="ECO:0000313" key="12">
    <source>
        <dbReference type="Proteomes" id="UP001216907"/>
    </source>
</evidence>
<name>A0ABT6F6Q8_9BACT</name>
<dbReference type="RefSeq" id="WP_277859460.1">
    <property type="nucleotide sequence ID" value="NZ_JARRAG010000001.1"/>
</dbReference>
<dbReference type="GO" id="GO:0004370">
    <property type="term" value="F:glycerol kinase activity"/>
    <property type="evidence" value="ECO:0007669"/>
    <property type="project" value="UniProtKB-EC"/>
</dbReference>
<evidence type="ECO:0000256" key="7">
    <source>
        <dbReference type="ARBA" id="ARBA00043149"/>
    </source>
</evidence>
<dbReference type="InterPro" id="IPR043129">
    <property type="entry name" value="ATPase_NBD"/>
</dbReference>
<dbReference type="NCBIfam" id="NF000756">
    <property type="entry name" value="PRK00047.1"/>
    <property type="match status" value="1"/>
</dbReference>
<evidence type="ECO:0000256" key="2">
    <source>
        <dbReference type="ARBA" id="ARBA00022679"/>
    </source>
</evidence>
<dbReference type="EMBL" id="JARRAG010000001">
    <property type="protein sequence ID" value="MDG3003103.1"/>
    <property type="molecule type" value="Genomic_DNA"/>
</dbReference>
<dbReference type="PROSITE" id="PS00445">
    <property type="entry name" value="FGGY_KINASES_2"/>
    <property type="match status" value="1"/>
</dbReference>
<dbReference type="SUPFAM" id="SSF53067">
    <property type="entry name" value="Actin-like ATPase domain"/>
    <property type="match status" value="2"/>
</dbReference>
<evidence type="ECO:0000256" key="5">
    <source>
        <dbReference type="ARBA" id="ARBA00022798"/>
    </source>
</evidence>
<evidence type="ECO:0000256" key="6">
    <source>
        <dbReference type="ARBA" id="ARBA00022840"/>
    </source>
</evidence>
<dbReference type="Proteomes" id="UP001216907">
    <property type="component" value="Unassembled WGS sequence"/>
</dbReference>
<gene>
    <name evidence="11" type="primary">glpK</name>
    <name evidence="11" type="ORF">PZE19_04930</name>
</gene>
<proteinExistence type="inferred from homology"/>
<accession>A0ABT6F6Q8</accession>
<keyword evidence="4 8" id="KW-0418">Kinase</keyword>